<evidence type="ECO:0000256" key="1">
    <source>
        <dbReference type="ARBA" id="ARBA00005417"/>
    </source>
</evidence>
<dbReference type="SMART" id="SM00382">
    <property type="entry name" value="AAA"/>
    <property type="match status" value="1"/>
</dbReference>
<keyword evidence="3" id="KW-0547">Nucleotide-binding</keyword>
<evidence type="ECO:0000256" key="4">
    <source>
        <dbReference type="ARBA" id="ARBA00022840"/>
    </source>
</evidence>
<dbReference type="PROSITE" id="PS50893">
    <property type="entry name" value="ABC_TRANSPORTER_2"/>
    <property type="match status" value="1"/>
</dbReference>
<sequence>MTDHLAKRFGKATVIHDVNLHVPTGQVYGLLGPNGAGKSTTLGLILGLLQPTSGGVELFGQPWRRDLLGRVGASLNGPAFYGHLSAAENLEVHARLLGLKADVVRRTLERVGLAGAGGKAAGQFSTGMKSRLALGMALLTEPDLLILDEPQNGLDPEGIYALRQQLRDYAGAGKTVLISSHQLGEVQQLADVIGVLHGGTLRYQGPLAQLQAGYDSLEDAYFHLTRAGQA</sequence>
<dbReference type="InterPro" id="IPR003439">
    <property type="entry name" value="ABC_transporter-like_ATP-bd"/>
</dbReference>
<dbReference type="PANTHER" id="PTHR43335:SF4">
    <property type="entry name" value="ABC TRANSPORTER, ATP-BINDING PROTEIN"/>
    <property type="match status" value="1"/>
</dbReference>
<dbReference type="EMBL" id="VDMO01000003">
    <property type="protein sequence ID" value="TNM72501.1"/>
    <property type="molecule type" value="Genomic_DNA"/>
</dbReference>
<feature type="domain" description="ABC transporter" evidence="5">
    <location>
        <begin position="1"/>
        <end position="223"/>
    </location>
</feature>
<keyword evidence="2" id="KW-0813">Transport</keyword>
<evidence type="ECO:0000313" key="7">
    <source>
        <dbReference type="Proteomes" id="UP000313988"/>
    </source>
</evidence>
<dbReference type="Pfam" id="PF00005">
    <property type="entry name" value="ABC_tran"/>
    <property type="match status" value="1"/>
</dbReference>
<accession>A0A5C4YBJ7</accession>
<evidence type="ECO:0000259" key="5">
    <source>
        <dbReference type="PROSITE" id="PS50893"/>
    </source>
</evidence>
<evidence type="ECO:0000313" key="6">
    <source>
        <dbReference type="EMBL" id="TNM72501.1"/>
    </source>
</evidence>
<dbReference type="OrthoDB" id="9804819at2"/>
<evidence type="ECO:0000256" key="2">
    <source>
        <dbReference type="ARBA" id="ARBA00022448"/>
    </source>
</evidence>
<dbReference type="SUPFAM" id="SSF52540">
    <property type="entry name" value="P-loop containing nucleoside triphosphate hydrolases"/>
    <property type="match status" value="1"/>
</dbReference>
<dbReference type="Proteomes" id="UP000313988">
    <property type="component" value="Unassembled WGS sequence"/>
</dbReference>
<dbReference type="InterPro" id="IPR027417">
    <property type="entry name" value="P-loop_NTPase"/>
</dbReference>
<dbReference type="AlphaFoldDB" id="A0A5C4YBJ7"/>
<dbReference type="GO" id="GO:0005524">
    <property type="term" value="F:ATP binding"/>
    <property type="evidence" value="ECO:0007669"/>
    <property type="project" value="UniProtKB-KW"/>
</dbReference>
<dbReference type="PANTHER" id="PTHR43335">
    <property type="entry name" value="ABC TRANSPORTER, ATP-BINDING PROTEIN"/>
    <property type="match status" value="1"/>
</dbReference>
<dbReference type="InterPro" id="IPR003593">
    <property type="entry name" value="AAA+_ATPase"/>
</dbReference>
<organism evidence="6 7">
    <name type="scientific">Deinococcus radiopugnans ATCC 19172</name>
    <dbReference type="NCBI Taxonomy" id="585398"/>
    <lineage>
        <taxon>Bacteria</taxon>
        <taxon>Thermotogati</taxon>
        <taxon>Deinococcota</taxon>
        <taxon>Deinococci</taxon>
        <taxon>Deinococcales</taxon>
        <taxon>Deinococcaceae</taxon>
        <taxon>Deinococcus</taxon>
    </lineage>
</organism>
<dbReference type="GO" id="GO:0016887">
    <property type="term" value="F:ATP hydrolysis activity"/>
    <property type="evidence" value="ECO:0007669"/>
    <property type="project" value="InterPro"/>
</dbReference>
<dbReference type="Gene3D" id="3.40.50.300">
    <property type="entry name" value="P-loop containing nucleotide triphosphate hydrolases"/>
    <property type="match status" value="1"/>
</dbReference>
<reference evidence="6 7" key="1">
    <citation type="submission" date="2019-06" db="EMBL/GenBank/DDBJ databases">
        <title>Genome sequence of Deinococcus radiopugnans ATCC 19172.</title>
        <authorList>
            <person name="Maclea K.S."/>
            <person name="Maynard C.R."/>
        </authorList>
    </citation>
    <scope>NUCLEOTIDE SEQUENCE [LARGE SCALE GENOMIC DNA]</scope>
    <source>
        <strain evidence="6 7">ATCC 19172</strain>
    </source>
</reference>
<comment type="similarity">
    <text evidence="1">Belongs to the ABC transporter superfamily.</text>
</comment>
<evidence type="ECO:0000256" key="3">
    <source>
        <dbReference type="ARBA" id="ARBA00022741"/>
    </source>
</evidence>
<name>A0A5C4YBJ7_9DEIO</name>
<keyword evidence="4 6" id="KW-0067">ATP-binding</keyword>
<gene>
    <name evidence="6" type="ORF">FHR04_03220</name>
</gene>
<proteinExistence type="inferred from homology"/>
<protein>
    <submittedName>
        <fullName evidence="6">ATP-binding cassette domain-containing protein</fullName>
    </submittedName>
</protein>
<comment type="caution">
    <text evidence="6">The sequence shown here is derived from an EMBL/GenBank/DDBJ whole genome shotgun (WGS) entry which is preliminary data.</text>
</comment>